<accession>A0A7W9SUA8</accession>
<dbReference type="EMBL" id="JACHGW010000004">
    <property type="protein sequence ID" value="MBB6052806.1"/>
    <property type="molecule type" value="Genomic_DNA"/>
</dbReference>
<evidence type="ECO:0000313" key="1">
    <source>
        <dbReference type="EMBL" id="MBB6052806.1"/>
    </source>
</evidence>
<dbReference type="AlphaFoldDB" id="A0A7W9SUA8"/>
<dbReference type="Proteomes" id="UP000520814">
    <property type="component" value="Unassembled WGS sequence"/>
</dbReference>
<sequence length="144" mass="16073">MRDKDEEIKAIQEAFRTEFRERQEKEDTTGLLLFLTQALEADTAAYQKRFKESALAMAGLVVLLVQFRETQYEQIAFVLVPLGLAYAASRVSSAKRPAIVEAIVETLQAPATYTPEQQGLIRRIAAAGFRGERKLKTVCQAAGH</sequence>
<comment type="caution">
    <text evidence="1">The sequence shown here is derived from an EMBL/GenBank/DDBJ whole genome shotgun (WGS) entry which is preliminary data.</text>
</comment>
<proteinExistence type="predicted"/>
<protein>
    <submittedName>
        <fullName evidence="1">Uncharacterized protein</fullName>
    </submittedName>
</protein>
<keyword evidence="2" id="KW-1185">Reference proteome</keyword>
<gene>
    <name evidence="1" type="ORF">HNQ39_004627</name>
</gene>
<evidence type="ECO:0000313" key="2">
    <source>
        <dbReference type="Proteomes" id="UP000520814"/>
    </source>
</evidence>
<reference evidence="1 2" key="1">
    <citation type="submission" date="2020-08" db="EMBL/GenBank/DDBJ databases">
        <title>Genomic Encyclopedia of Type Strains, Phase IV (KMG-IV): sequencing the most valuable type-strain genomes for metagenomic binning, comparative biology and taxonomic classification.</title>
        <authorList>
            <person name="Goeker M."/>
        </authorList>
    </citation>
    <scope>NUCLEOTIDE SEQUENCE [LARGE SCALE GENOMIC DNA]</scope>
    <source>
        <strain evidence="1 2">DSM 23562</strain>
    </source>
</reference>
<name>A0A7W9SUA8_ARMRO</name>
<organism evidence="1 2">
    <name type="scientific">Armatimonas rosea</name>
    <dbReference type="NCBI Taxonomy" id="685828"/>
    <lineage>
        <taxon>Bacteria</taxon>
        <taxon>Bacillati</taxon>
        <taxon>Armatimonadota</taxon>
        <taxon>Armatimonadia</taxon>
        <taxon>Armatimonadales</taxon>
        <taxon>Armatimonadaceae</taxon>
        <taxon>Armatimonas</taxon>
    </lineage>
</organism>
<dbReference type="RefSeq" id="WP_184202450.1">
    <property type="nucleotide sequence ID" value="NZ_JACHGW010000004.1"/>
</dbReference>